<protein>
    <submittedName>
        <fullName evidence="1">Uncharacterized protein</fullName>
    </submittedName>
</protein>
<accession>E1YM34</accession>
<sequence>MANKSEKSYKSLKLKAPDAAYLKHMDFLFLGMVDFFNMNP</sequence>
<reference evidence="1" key="1">
    <citation type="journal article" date="2011" name="Environ. Microbiol.">
        <title>Genomic insights into the metabolic potential of the polycyclic aromatic hydrocarbon degrading sulfate-reducing Deltaproteobacterium N47.</title>
        <authorList>
            <person name="Bergmann F."/>
            <person name="Selesi D."/>
            <person name="Weinmaier T."/>
            <person name="Tischler P."/>
            <person name="Rattei T."/>
            <person name="Meckenstock R.U."/>
        </authorList>
    </citation>
    <scope>NUCLEOTIDE SEQUENCE</scope>
</reference>
<dbReference type="EMBL" id="FR695877">
    <property type="protein sequence ID" value="CBX31167.1"/>
    <property type="molecule type" value="Genomic_DNA"/>
</dbReference>
<name>E1YM34_9BACT</name>
<proteinExistence type="predicted"/>
<evidence type="ECO:0000313" key="1">
    <source>
        <dbReference type="EMBL" id="CBX31167.1"/>
    </source>
</evidence>
<dbReference type="AlphaFoldDB" id="E1YM34"/>
<organism evidence="1">
    <name type="scientific">uncultured Desulfobacterium sp</name>
    <dbReference type="NCBI Taxonomy" id="201089"/>
    <lineage>
        <taxon>Bacteria</taxon>
        <taxon>Pseudomonadati</taxon>
        <taxon>Thermodesulfobacteriota</taxon>
        <taxon>Desulfobacteria</taxon>
        <taxon>Desulfobacterales</taxon>
        <taxon>Desulfobacteriaceae</taxon>
        <taxon>Desulfobacterium</taxon>
        <taxon>environmental samples</taxon>
    </lineage>
</organism>
<gene>
    <name evidence="1" type="ORF">N47_E46790</name>
</gene>